<evidence type="ECO:0000256" key="6">
    <source>
        <dbReference type="ARBA" id="ARBA00023277"/>
    </source>
</evidence>
<comment type="caution">
    <text evidence="7">Lacks conserved residue(s) required for the propagation of feature annotation.</text>
</comment>
<dbReference type="InterPro" id="IPR036291">
    <property type="entry name" value="NAD(P)-bd_dom_sf"/>
</dbReference>
<gene>
    <name evidence="7 10" type="primary">zwf</name>
    <name evidence="10" type="ORF">ACFO4N_02025</name>
</gene>
<protein>
    <recommendedName>
        <fullName evidence="7">Glucose-6-phosphate 1-dehydrogenase</fullName>
        <shortName evidence="7">G6PD</shortName>
        <ecNumber evidence="7">1.1.1.49</ecNumber>
    </recommendedName>
</protein>
<feature type="binding site" evidence="7">
    <location>
        <position position="146"/>
    </location>
    <ligand>
        <name>NADP(+)</name>
        <dbReference type="ChEBI" id="CHEBI:58349"/>
    </ligand>
</feature>
<dbReference type="Pfam" id="PF02781">
    <property type="entry name" value="G6PD_C"/>
    <property type="match status" value="1"/>
</dbReference>
<evidence type="ECO:0000259" key="9">
    <source>
        <dbReference type="Pfam" id="PF02781"/>
    </source>
</evidence>
<feature type="binding site" evidence="7">
    <location>
        <position position="180"/>
    </location>
    <ligand>
        <name>substrate</name>
    </ligand>
</feature>
<feature type="domain" description="Glucose-6-phosphate dehydrogenase NAD-binding" evidence="8">
    <location>
        <begin position="9"/>
        <end position="185"/>
    </location>
</feature>
<dbReference type="HAMAP" id="MF_00966">
    <property type="entry name" value="G6PD"/>
    <property type="match status" value="1"/>
</dbReference>
<dbReference type="PANTHER" id="PTHR23429:SF0">
    <property type="entry name" value="GLUCOSE-6-PHOSPHATE 1-DEHYDROGENASE"/>
    <property type="match status" value="1"/>
</dbReference>
<keyword evidence="6 7" id="KW-0119">Carbohydrate metabolism</keyword>
<dbReference type="Gene3D" id="3.40.50.720">
    <property type="entry name" value="NAD(P)-binding Rossmann-like Domain"/>
    <property type="match status" value="1"/>
</dbReference>
<reference evidence="11" key="1">
    <citation type="journal article" date="2019" name="Int. J. Syst. Evol. Microbiol.">
        <title>The Global Catalogue of Microorganisms (GCM) 10K type strain sequencing project: providing services to taxonomists for standard genome sequencing and annotation.</title>
        <authorList>
            <consortium name="The Broad Institute Genomics Platform"/>
            <consortium name="The Broad Institute Genome Sequencing Center for Infectious Disease"/>
            <person name="Wu L."/>
            <person name="Ma J."/>
        </authorList>
    </citation>
    <scope>NUCLEOTIDE SEQUENCE [LARGE SCALE GENOMIC DNA]</scope>
    <source>
        <strain evidence="11">CGMCC 1.16306</strain>
    </source>
</reference>
<evidence type="ECO:0000256" key="2">
    <source>
        <dbReference type="ARBA" id="ARBA00009975"/>
    </source>
</evidence>
<dbReference type="PRINTS" id="PR00079">
    <property type="entry name" value="G6PDHDRGNASE"/>
</dbReference>
<organism evidence="10 11">
    <name type="scientific">Camelliibacillus cellulosilyticus</name>
    <dbReference type="NCBI Taxonomy" id="2174486"/>
    <lineage>
        <taxon>Bacteria</taxon>
        <taxon>Bacillati</taxon>
        <taxon>Bacillota</taxon>
        <taxon>Bacilli</taxon>
        <taxon>Bacillales</taxon>
        <taxon>Sporolactobacillaceae</taxon>
        <taxon>Camelliibacillus</taxon>
    </lineage>
</organism>
<feature type="active site" description="Proton acceptor" evidence="7">
    <location>
        <position position="238"/>
    </location>
</feature>
<dbReference type="Proteomes" id="UP001596022">
    <property type="component" value="Unassembled WGS sequence"/>
</dbReference>
<evidence type="ECO:0000256" key="3">
    <source>
        <dbReference type="ARBA" id="ARBA00022526"/>
    </source>
</evidence>
<dbReference type="GO" id="GO:0004345">
    <property type="term" value="F:glucose-6-phosphate dehydrogenase activity"/>
    <property type="evidence" value="ECO:0007669"/>
    <property type="project" value="UniProtKB-EC"/>
</dbReference>
<evidence type="ECO:0000256" key="7">
    <source>
        <dbReference type="HAMAP-Rule" id="MF_00966"/>
    </source>
</evidence>
<keyword evidence="5 7" id="KW-0560">Oxidoreductase</keyword>
<feature type="binding site" evidence="7">
    <location>
        <position position="176"/>
    </location>
    <ligand>
        <name>substrate</name>
    </ligand>
</feature>
<dbReference type="EC" id="1.1.1.49" evidence="7"/>
<dbReference type="Pfam" id="PF00479">
    <property type="entry name" value="G6PD_N"/>
    <property type="match status" value="1"/>
</dbReference>
<sequence>MSHSATIFLFGATGDLANRKLYPALYELYKKMKETMFTVIGIARREWGHDQFRNVVAHSLQAHHEIAEPPADFLSKFHYYPLDIHHQDGYQGLRDLAEHLEKRFQVSGGRLFYLALAPEFFGTVTVNLKASGLTKNEGWKRLVIEKPFGRDLESAQALNKEICQVFSEDEIYRIDHYLGKEMVQNIQVIRFANPIFESIWNNRYISNVQITSSETLGVGERSGYYDQTGALLDMVQNHLLQMTALTAMEPPSRLETEDIRDEKVKVLRSLRPVTVETVAQDVVKGQYTQGTLPNGEVAKAYREEANIASQSETETFVAAKLYIDNFRWSGVPFYIRTGKRMTVKSTEIVIQFKSASLNPYFKSFNDQEPNLLIIHVQPDEGLTLKLNAKKFTHTWDTLPISLDYCNNCTKEIGGSDAYERLIGDCIRGDSTNFTRWDEVALSWQYIDGLSRAWKQSGAKLDGYPAGTMGPQSANDLLAKDGFHWWPMTQLND</sequence>
<feature type="binding site" evidence="7">
    <location>
        <position position="233"/>
    </location>
    <ligand>
        <name>substrate</name>
    </ligand>
</feature>
<keyword evidence="11" id="KW-1185">Reference proteome</keyword>
<feature type="domain" description="Glucose-6-phosphate dehydrogenase C-terminal" evidence="9">
    <location>
        <begin position="188"/>
        <end position="485"/>
    </location>
</feature>
<feature type="binding site" evidence="7">
    <location>
        <position position="214"/>
    </location>
    <ligand>
        <name>substrate</name>
    </ligand>
</feature>
<dbReference type="SUPFAM" id="SSF51735">
    <property type="entry name" value="NAD(P)-binding Rossmann-fold domains"/>
    <property type="match status" value="1"/>
</dbReference>
<proteinExistence type="inferred from homology"/>
<dbReference type="InterPro" id="IPR019796">
    <property type="entry name" value="G6P_DH_AS"/>
</dbReference>
<comment type="caution">
    <text evidence="10">The sequence shown here is derived from an EMBL/GenBank/DDBJ whole genome shotgun (WGS) entry which is preliminary data.</text>
</comment>
<dbReference type="InterPro" id="IPR001282">
    <property type="entry name" value="G6P_DH"/>
</dbReference>
<comment type="catalytic activity">
    <reaction evidence="7">
        <text>D-glucose 6-phosphate + NADP(+) = 6-phospho-D-glucono-1,5-lactone + NADPH + H(+)</text>
        <dbReference type="Rhea" id="RHEA:15841"/>
        <dbReference type="ChEBI" id="CHEBI:15378"/>
        <dbReference type="ChEBI" id="CHEBI:57783"/>
        <dbReference type="ChEBI" id="CHEBI:57955"/>
        <dbReference type="ChEBI" id="CHEBI:58349"/>
        <dbReference type="ChEBI" id="CHEBI:61548"/>
        <dbReference type="EC" id="1.1.1.49"/>
    </reaction>
</comment>
<keyword evidence="3 7" id="KW-0313">Glucose metabolism</keyword>
<dbReference type="PROSITE" id="PS00069">
    <property type="entry name" value="G6P_DEHYDROGENASE"/>
    <property type="match status" value="1"/>
</dbReference>
<dbReference type="RefSeq" id="WP_376844545.1">
    <property type="nucleotide sequence ID" value="NZ_JBHSFW010000001.1"/>
</dbReference>
<comment type="similarity">
    <text evidence="2 7">Belongs to the glucose-6-phosphate dehydrogenase family.</text>
</comment>
<dbReference type="NCBIfam" id="TIGR00871">
    <property type="entry name" value="zwf"/>
    <property type="match status" value="1"/>
</dbReference>
<keyword evidence="4 7" id="KW-0521">NADP</keyword>
<feature type="binding site" evidence="7">
    <location>
        <position position="344"/>
    </location>
    <ligand>
        <name>substrate</name>
    </ligand>
</feature>
<evidence type="ECO:0000259" key="8">
    <source>
        <dbReference type="Pfam" id="PF00479"/>
    </source>
</evidence>
<evidence type="ECO:0000313" key="10">
    <source>
        <dbReference type="EMBL" id="MFC4617504.1"/>
    </source>
</evidence>
<comment type="pathway">
    <text evidence="1 7">Carbohydrate degradation; pentose phosphate pathway; D-ribulose 5-phosphate from D-glucose 6-phosphate (oxidative stage): step 1/3.</text>
</comment>
<dbReference type="EMBL" id="JBHSFW010000001">
    <property type="protein sequence ID" value="MFC4617504.1"/>
    <property type="molecule type" value="Genomic_DNA"/>
</dbReference>
<evidence type="ECO:0000256" key="1">
    <source>
        <dbReference type="ARBA" id="ARBA00004937"/>
    </source>
</evidence>
<dbReference type="PANTHER" id="PTHR23429">
    <property type="entry name" value="GLUCOSE-6-PHOSPHATE 1-DEHYDROGENASE G6PD"/>
    <property type="match status" value="1"/>
</dbReference>
<feature type="binding site" evidence="7">
    <location>
        <position position="339"/>
    </location>
    <ligand>
        <name>substrate</name>
    </ligand>
</feature>
<dbReference type="InterPro" id="IPR022675">
    <property type="entry name" value="G6P_DH_C"/>
</dbReference>
<dbReference type="Gene3D" id="3.30.360.10">
    <property type="entry name" value="Dihydrodipicolinate Reductase, domain 2"/>
    <property type="match status" value="1"/>
</dbReference>
<evidence type="ECO:0000313" key="11">
    <source>
        <dbReference type="Proteomes" id="UP001596022"/>
    </source>
</evidence>
<feature type="binding site" evidence="7">
    <location>
        <position position="44"/>
    </location>
    <ligand>
        <name>NADP(+)</name>
        <dbReference type="ChEBI" id="CHEBI:58349"/>
    </ligand>
</feature>
<feature type="binding site" evidence="7">
    <location>
        <begin position="83"/>
        <end position="84"/>
    </location>
    <ligand>
        <name>NADP(+)</name>
        <dbReference type="ChEBI" id="CHEBI:58349"/>
    </ligand>
</feature>
<evidence type="ECO:0000256" key="5">
    <source>
        <dbReference type="ARBA" id="ARBA00023002"/>
    </source>
</evidence>
<dbReference type="PIRSF" id="PIRSF000110">
    <property type="entry name" value="G6PD"/>
    <property type="match status" value="1"/>
</dbReference>
<evidence type="ECO:0000256" key="4">
    <source>
        <dbReference type="ARBA" id="ARBA00022857"/>
    </source>
</evidence>
<comment type="function">
    <text evidence="7">Catalyzes the oxidation of glucose 6-phosphate to 6-phosphogluconolactone.</text>
</comment>
<name>A0ABV9GGT2_9BACL</name>
<accession>A0ABV9GGT2</accession>
<dbReference type="SUPFAM" id="SSF55347">
    <property type="entry name" value="Glyceraldehyde-3-phosphate dehydrogenase-like, C-terminal domain"/>
    <property type="match status" value="1"/>
</dbReference>
<dbReference type="InterPro" id="IPR022674">
    <property type="entry name" value="G6P_DH_NAD-bd"/>
</dbReference>